<proteinExistence type="predicted"/>
<reference evidence="4" key="1">
    <citation type="submission" date="2016-06" db="EMBL/GenBank/DDBJ databases">
        <authorList>
            <person name="McIlroy S.J."/>
            <person name="Karst S.M."/>
            <person name="Albertsen M."/>
        </authorList>
    </citation>
    <scope>NUCLEOTIDE SEQUENCE [LARGE SCALE GENOMIC DNA]</scope>
</reference>
<dbReference type="EMBL" id="FLQX01000162">
    <property type="protein sequence ID" value="SBT09962.1"/>
    <property type="molecule type" value="Genomic_DNA"/>
</dbReference>
<name>A0A1A8XZ67_9PROT</name>
<organism evidence="3 4">
    <name type="scientific">Candidatus Accumulibacter aalborgensis</name>
    <dbReference type="NCBI Taxonomy" id="1860102"/>
    <lineage>
        <taxon>Bacteria</taxon>
        <taxon>Pseudomonadati</taxon>
        <taxon>Pseudomonadota</taxon>
        <taxon>Betaproteobacteria</taxon>
        <taxon>Candidatus Accumulibacter</taxon>
    </lineage>
</organism>
<dbReference type="Gene3D" id="3.40.50.1400">
    <property type="match status" value="1"/>
</dbReference>
<dbReference type="STRING" id="1860102.ACCAA_810013"/>
<dbReference type="Pfam" id="PF01903">
    <property type="entry name" value="CbiX"/>
    <property type="match status" value="1"/>
</dbReference>
<dbReference type="Proteomes" id="UP000199169">
    <property type="component" value="Unassembled WGS sequence"/>
</dbReference>
<sequence length="128" mass="14245">MADHMSRTALVLFAHGARDPEWADPMQRVCAALRDQAPELRVELAFLEFMTPALRECAEALLDEGFERIVVLPMFIARGGHLRRDVPLLLDDLRERNPQARFELAAAVGEAESIVQAMARHALTIAGV</sequence>
<evidence type="ECO:0000313" key="4">
    <source>
        <dbReference type="Proteomes" id="UP000199169"/>
    </source>
</evidence>
<keyword evidence="1" id="KW-0479">Metal-binding</keyword>
<keyword evidence="4" id="KW-1185">Reference proteome</keyword>
<dbReference type="GO" id="GO:0016829">
    <property type="term" value="F:lyase activity"/>
    <property type="evidence" value="ECO:0007669"/>
    <property type="project" value="UniProtKB-KW"/>
</dbReference>
<dbReference type="InterPro" id="IPR050963">
    <property type="entry name" value="Sirohydro_Cobaltochel/CbiX"/>
</dbReference>
<dbReference type="PANTHER" id="PTHR33542">
    <property type="entry name" value="SIROHYDROCHLORIN FERROCHELATASE, CHLOROPLASTIC"/>
    <property type="match status" value="1"/>
</dbReference>
<dbReference type="AlphaFoldDB" id="A0A1A8XZ67"/>
<dbReference type="SUPFAM" id="SSF53800">
    <property type="entry name" value="Chelatase"/>
    <property type="match status" value="1"/>
</dbReference>
<dbReference type="PANTHER" id="PTHR33542:SF5">
    <property type="entry name" value="FERROCHELATASE CHE1"/>
    <property type="match status" value="1"/>
</dbReference>
<evidence type="ECO:0000256" key="1">
    <source>
        <dbReference type="ARBA" id="ARBA00022723"/>
    </source>
</evidence>
<evidence type="ECO:0000313" key="3">
    <source>
        <dbReference type="EMBL" id="SBT09962.1"/>
    </source>
</evidence>
<keyword evidence="2" id="KW-0456">Lyase</keyword>
<accession>A0A1A8XZ67</accession>
<evidence type="ECO:0000256" key="2">
    <source>
        <dbReference type="ARBA" id="ARBA00023239"/>
    </source>
</evidence>
<dbReference type="InterPro" id="IPR002762">
    <property type="entry name" value="CbiX-like"/>
</dbReference>
<protein>
    <submittedName>
        <fullName evidence="3">Cobalamin (Vitamin B12) biosynthesis CbiX protein</fullName>
    </submittedName>
</protein>
<dbReference type="GO" id="GO:0046872">
    <property type="term" value="F:metal ion binding"/>
    <property type="evidence" value="ECO:0007669"/>
    <property type="project" value="UniProtKB-KW"/>
</dbReference>
<dbReference type="CDD" id="cd03416">
    <property type="entry name" value="CbiX_SirB_N"/>
    <property type="match status" value="1"/>
</dbReference>
<gene>
    <name evidence="3" type="ORF">ACCAA_810013</name>
</gene>